<keyword evidence="3" id="KW-1185">Reference proteome</keyword>
<organism evidence="2 3">
    <name type="scientific">Grus japonensis</name>
    <name type="common">Japanese crane</name>
    <name type="synonym">Red-crowned crane</name>
    <dbReference type="NCBI Taxonomy" id="30415"/>
    <lineage>
        <taxon>Eukaryota</taxon>
        <taxon>Metazoa</taxon>
        <taxon>Chordata</taxon>
        <taxon>Craniata</taxon>
        <taxon>Vertebrata</taxon>
        <taxon>Euteleostomi</taxon>
        <taxon>Archelosauria</taxon>
        <taxon>Archosauria</taxon>
        <taxon>Dinosauria</taxon>
        <taxon>Saurischia</taxon>
        <taxon>Theropoda</taxon>
        <taxon>Coelurosauria</taxon>
        <taxon>Aves</taxon>
        <taxon>Neognathae</taxon>
        <taxon>Neoaves</taxon>
        <taxon>Gruiformes</taxon>
        <taxon>Gruidae</taxon>
        <taxon>Grus</taxon>
    </lineage>
</organism>
<feature type="compositionally biased region" description="Basic residues" evidence="1">
    <location>
        <begin position="183"/>
        <end position="197"/>
    </location>
</feature>
<dbReference type="AlphaFoldDB" id="A0ABC9Y873"/>
<dbReference type="Pfam" id="PF08208">
    <property type="entry name" value="RNA_polI_A34"/>
    <property type="match status" value="1"/>
</dbReference>
<comment type="caution">
    <text evidence="2">The sequence shown here is derived from an EMBL/GenBank/DDBJ whole genome shotgun (WGS) entry which is preliminary data.</text>
</comment>
<reference evidence="2 3" key="1">
    <citation type="submission" date="2024-06" db="EMBL/GenBank/DDBJ databases">
        <title>The draft genome of Grus japonensis, version 3.</title>
        <authorList>
            <person name="Nabeshima K."/>
            <person name="Suzuki S."/>
            <person name="Onuma M."/>
        </authorList>
    </citation>
    <scope>NUCLEOTIDE SEQUENCE [LARGE SCALE GENOMIC DNA]</scope>
    <source>
        <strain evidence="2 3">451A</strain>
    </source>
</reference>
<evidence type="ECO:0000313" key="3">
    <source>
        <dbReference type="Proteomes" id="UP001623348"/>
    </source>
</evidence>
<feature type="region of interest" description="Disordered" evidence="1">
    <location>
        <begin position="107"/>
        <end position="197"/>
    </location>
</feature>
<proteinExistence type="predicted"/>
<gene>
    <name evidence="2" type="ORF">GRJ2_003089600</name>
</gene>
<protein>
    <submittedName>
        <fullName evidence="2">DNA-directed RNA polymerase I subunit RPA34-like</fullName>
    </submittedName>
</protein>
<accession>A0ABC9Y873</accession>
<dbReference type="EMBL" id="BAAFJT010000045">
    <property type="protein sequence ID" value="GAB0206240.1"/>
    <property type="molecule type" value="Genomic_DNA"/>
</dbReference>
<sequence>MEGPVRFRCPPEFEAVAPSPLPRGSLGSPSTKLWLIRAPADFHPESLEGRTVPLDGCGQLQPDGDGDARLYGVRAVPGGAGSTLLLVSDSPAGPLACAPPLYGSLVITERFGPPPGIPVTVPTPDVPPAKRKKKKKKKKTTTEPLEVPEVSTPGRAAPGEEGERGPGPPQDVALAPGELEVPKKKKKKKKHKRERPE</sequence>
<feature type="compositionally biased region" description="Basic residues" evidence="1">
    <location>
        <begin position="129"/>
        <end position="139"/>
    </location>
</feature>
<evidence type="ECO:0000256" key="1">
    <source>
        <dbReference type="SAM" id="MobiDB-lite"/>
    </source>
</evidence>
<dbReference type="InterPro" id="IPR013240">
    <property type="entry name" value="DNA-dir_RNA_pol1_su_RPA34"/>
</dbReference>
<dbReference type="Proteomes" id="UP001623348">
    <property type="component" value="Unassembled WGS sequence"/>
</dbReference>
<evidence type="ECO:0000313" key="2">
    <source>
        <dbReference type="EMBL" id="GAB0206240.1"/>
    </source>
</evidence>
<name>A0ABC9Y873_GRUJA</name>